<dbReference type="Pfam" id="PF02350">
    <property type="entry name" value="Epimerase_2"/>
    <property type="match status" value="1"/>
</dbReference>
<proteinExistence type="inferred from homology"/>
<protein>
    <submittedName>
        <fullName evidence="3">Non-hydrolyzing UDP-N-acetylglucosamine 2-epimerase</fullName>
        <ecNumber evidence="3">5.1.3.14</ecNumber>
    </submittedName>
</protein>
<dbReference type="PANTHER" id="PTHR43174:SF1">
    <property type="entry name" value="UDP-N-ACETYLGLUCOSAMINE 2-EPIMERASE"/>
    <property type="match status" value="1"/>
</dbReference>
<evidence type="ECO:0000256" key="1">
    <source>
        <dbReference type="RuleBase" id="RU003513"/>
    </source>
</evidence>
<sequence>MRENPLVLHVLGARPNFVKAAPVVRALGELGVRQGIIHTGQHYDALMSDVFFADLGLPEPVANLGVGSGTHAKQTAALLVGLEEVVQEQDPDLVVVYGDVNSTLAAILVCAKLGVRTAHVEAGLRSFDRGMPEEVNRVVTDALADLLFATSPEALSYLANEGVPASKVHLVGNPMIDSLYAALPSLDPAPVVERLGIPARYAVATLHRPANVDTPEAAKELVDAVLEVSRQIPVVVPIHPRGKARLAAAGLVDSETIKVVDPLGYVDFLSLVRGAALVVTDSGGVQEETTVLGVPCLTLRPNTERPITITHGTNRLVTPALLPAAAEKALADGAATPAGELPVLWDGQAGPRIAKVISAWLKGDNLAPASQAKRPE</sequence>
<dbReference type="InterPro" id="IPR029767">
    <property type="entry name" value="WecB-like"/>
</dbReference>
<organism evidence="3 4">
    <name type="scientific">Nonomuraea helvata</name>
    <dbReference type="NCBI Taxonomy" id="37484"/>
    <lineage>
        <taxon>Bacteria</taxon>
        <taxon>Bacillati</taxon>
        <taxon>Actinomycetota</taxon>
        <taxon>Actinomycetes</taxon>
        <taxon>Streptosporangiales</taxon>
        <taxon>Streptosporangiaceae</taxon>
        <taxon>Nonomuraea</taxon>
    </lineage>
</organism>
<keyword evidence="1 3" id="KW-0413">Isomerase</keyword>
<keyword evidence="4" id="KW-1185">Reference proteome</keyword>
<evidence type="ECO:0000259" key="2">
    <source>
        <dbReference type="Pfam" id="PF02350"/>
    </source>
</evidence>
<dbReference type="NCBIfam" id="TIGR00236">
    <property type="entry name" value="wecB"/>
    <property type="match status" value="1"/>
</dbReference>
<evidence type="ECO:0000313" key="3">
    <source>
        <dbReference type="EMBL" id="MFB9630814.1"/>
    </source>
</evidence>
<dbReference type="Gene3D" id="3.40.50.2000">
    <property type="entry name" value="Glycogen Phosphorylase B"/>
    <property type="match status" value="2"/>
</dbReference>
<dbReference type="PANTHER" id="PTHR43174">
    <property type="entry name" value="UDP-N-ACETYLGLUCOSAMINE 2-EPIMERASE"/>
    <property type="match status" value="1"/>
</dbReference>
<evidence type="ECO:0000313" key="4">
    <source>
        <dbReference type="Proteomes" id="UP001589532"/>
    </source>
</evidence>
<dbReference type="GO" id="GO:0008761">
    <property type="term" value="F:UDP-N-acetylglucosamine 2-epimerase activity"/>
    <property type="evidence" value="ECO:0007669"/>
    <property type="project" value="UniProtKB-EC"/>
</dbReference>
<dbReference type="SUPFAM" id="SSF53756">
    <property type="entry name" value="UDP-Glycosyltransferase/glycogen phosphorylase"/>
    <property type="match status" value="1"/>
</dbReference>
<comment type="caution">
    <text evidence="3">The sequence shown here is derived from an EMBL/GenBank/DDBJ whole genome shotgun (WGS) entry which is preliminary data.</text>
</comment>
<comment type="similarity">
    <text evidence="1">Belongs to the UDP-N-acetylglucosamine 2-epimerase family.</text>
</comment>
<dbReference type="InterPro" id="IPR003331">
    <property type="entry name" value="UDP_GlcNAc_Epimerase_2_dom"/>
</dbReference>
<reference evidence="3 4" key="1">
    <citation type="submission" date="2024-09" db="EMBL/GenBank/DDBJ databases">
        <authorList>
            <person name="Sun Q."/>
            <person name="Mori K."/>
        </authorList>
    </citation>
    <scope>NUCLEOTIDE SEQUENCE [LARGE SCALE GENOMIC DNA]</scope>
    <source>
        <strain evidence="3 4">JCM 3143</strain>
    </source>
</reference>
<accession>A0ABV5SGY4</accession>
<dbReference type="CDD" id="cd03786">
    <property type="entry name" value="GTB_UDP-GlcNAc_2-Epimerase"/>
    <property type="match status" value="1"/>
</dbReference>
<name>A0ABV5SGY4_9ACTN</name>
<dbReference type="RefSeq" id="WP_344999162.1">
    <property type="nucleotide sequence ID" value="NZ_BAAAXV010000009.1"/>
</dbReference>
<dbReference type="EC" id="5.1.3.14" evidence="3"/>
<feature type="domain" description="UDP-N-acetylglucosamine 2-epimerase" evidence="2">
    <location>
        <begin position="32"/>
        <end position="357"/>
    </location>
</feature>
<dbReference type="Proteomes" id="UP001589532">
    <property type="component" value="Unassembled WGS sequence"/>
</dbReference>
<gene>
    <name evidence="3" type="primary">wecB</name>
    <name evidence="3" type="ORF">ACFFSA_47755</name>
</gene>
<dbReference type="EMBL" id="JBHMBW010000102">
    <property type="protein sequence ID" value="MFB9630814.1"/>
    <property type="molecule type" value="Genomic_DNA"/>
</dbReference>